<evidence type="ECO:0008006" key="3">
    <source>
        <dbReference type="Google" id="ProtNLM"/>
    </source>
</evidence>
<dbReference type="AlphaFoldDB" id="A0AA49GMK0"/>
<evidence type="ECO:0000256" key="1">
    <source>
        <dbReference type="SAM" id="SignalP"/>
    </source>
</evidence>
<proteinExistence type="predicted"/>
<name>A0AA49GMK0_9BACT</name>
<reference evidence="2" key="2">
    <citation type="journal article" date="2024" name="Antonie Van Leeuwenhoek">
        <title>Roseihalotalea indica gen. nov., sp. nov., a halophilic Bacteroidetes from mesopelagic Southwest Indian Ocean with higher carbohydrate metabolic potential.</title>
        <authorList>
            <person name="Chen B."/>
            <person name="Zhang M."/>
            <person name="Lin D."/>
            <person name="Ye J."/>
            <person name="Tang K."/>
        </authorList>
    </citation>
    <scope>NUCLEOTIDE SEQUENCE</scope>
    <source>
        <strain evidence="2">TK19036</strain>
    </source>
</reference>
<gene>
    <name evidence="2" type="ORF">K4G66_31750</name>
</gene>
<sequence>MKKLCTIFAVLALLSYSAQAQSTVRVDGGGSDLAYEKGTTIFDAGIGFGNAYGGYYAWGGLGGGVPISASLELGLHDYFSVGPYAAFASYSYRYVGSGYRATFFSVGAKGSFHYVPLINDALDLSIDAERVDLYVSVYLGGEFYSDNDDNNYDNRAGADFGTVVGGRYMFNPKIGAYTEIGYAALAVWTIGVTLNL</sequence>
<organism evidence="2">
    <name type="scientific">Roseihalotalea indica</name>
    <dbReference type="NCBI Taxonomy" id="2867963"/>
    <lineage>
        <taxon>Bacteria</taxon>
        <taxon>Pseudomonadati</taxon>
        <taxon>Bacteroidota</taxon>
        <taxon>Cytophagia</taxon>
        <taxon>Cytophagales</taxon>
        <taxon>Catalimonadaceae</taxon>
        <taxon>Roseihalotalea</taxon>
    </lineage>
</organism>
<reference evidence="2" key="1">
    <citation type="journal article" date="2023" name="Comput. Struct. Biotechnol. J.">
        <title>Discovery of a novel marine Bacteroidetes with a rich repertoire of carbohydrate-active enzymes.</title>
        <authorList>
            <person name="Chen B."/>
            <person name="Liu G."/>
            <person name="Chen Q."/>
            <person name="Wang H."/>
            <person name="Liu L."/>
            <person name="Tang K."/>
        </authorList>
    </citation>
    <scope>NUCLEOTIDE SEQUENCE</scope>
    <source>
        <strain evidence="2">TK19036</strain>
    </source>
</reference>
<accession>A0AA49GMK0</accession>
<protein>
    <recommendedName>
        <fullName evidence="3">Outer membrane protein beta-barrel domain-containing protein</fullName>
    </recommendedName>
</protein>
<evidence type="ECO:0000313" key="2">
    <source>
        <dbReference type="EMBL" id="WKN36943.1"/>
    </source>
</evidence>
<dbReference type="EMBL" id="CP120682">
    <property type="protein sequence ID" value="WKN36943.1"/>
    <property type="molecule type" value="Genomic_DNA"/>
</dbReference>
<feature type="signal peptide" evidence="1">
    <location>
        <begin position="1"/>
        <end position="20"/>
    </location>
</feature>
<feature type="chain" id="PRO_5041298016" description="Outer membrane protein beta-barrel domain-containing protein" evidence="1">
    <location>
        <begin position="21"/>
        <end position="196"/>
    </location>
</feature>
<keyword evidence="1" id="KW-0732">Signal</keyword>